<evidence type="ECO:0000256" key="1">
    <source>
        <dbReference type="ARBA" id="ARBA00022801"/>
    </source>
</evidence>
<accession>A0ABU1NWP8</accession>
<dbReference type="Gene3D" id="2.60.120.260">
    <property type="entry name" value="Galactose-binding domain-like"/>
    <property type="match status" value="1"/>
</dbReference>
<dbReference type="Pfam" id="PF02018">
    <property type="entry name" value="CBM_4_9"/>
    <property type="match status" value="1"/>
</dbReference>
<dbReference type="SUPFAM" id="SSF49785">
    <property type="entry name" value="Galactose-binding domain-like"/>
    <property type="match status" value="1"/>
</dbReference>
<dbReference type="SUPFAM" id="SSF75011">
    <property type="entry name" value="3-carboxy-cis,cis-mucoante lactonizing enzyme"/>
    <property type="match status" value="1"/>
</dbReference>
<keyword evidence="5" id="KW-1185">Reference proteome</keyword>
<proteinExistence type="predicted"/>
<evidence type="ECO:0000313" key="4">
    <source>
        <dbReference type="EMBL" id="MDR6551904.1"/>
    </source>
</evidence>
<dbReference type="InterPro" id="IPR003305">
    <property type="entry name" value="CenC_carb-bd"/>
</dbReference>
<dbReference type="SUPFAM" id="SSF63825">
    <property type="entry name" value="YWTD domain"/>
    <property type="match status" value="1"/>
</dbReference>
<dbReference type="EMBL" id="JAVDSB010000004">
    <property type="protein sequence ID" value="MDR6551904.1"/>
    <property type="molecule type" value="Genomic_DNA"/>
</dbReference>
<evidence type="ECO:0000313" key="5">
    <source>
        <dbReference type="Proteomes" id="UP001267290"/>
    </source>
</evidence>
<name>A0ABU1NWP8_9BACL</name>
<evidence type="ECO:0000256" key="2">
    <source>
        <dbReference type="SAM" id="MobiDB-lite"/>
    </source>
</evidence>
<feature type="region of interest" description="Disordered" evidence="2">
    <location>
        <begin position="34"/>
        <end position="54"/>
    </location>
</feature>
<organism evidence="4 5">
    <name type="scientific">Paenibacillus qinlingensis</name>
    <dbReference type="NCBI Taxonomy" id="1837343"/>
    <lineage>
        <taxon>Bacteria</taxon>
        <taxon>Bacillati</taxon>
        <taxon>Bacillota</taxon>
        <taxon>Bacilli</taxon>
        <taxon>Bacillales</taxon>
        <taxon>Paenibacillaceae</taxon>
        <taxon>Paenibacillus</taxon>
    </lineage>
</organism>
<feature type="compositionally biased region" description="Low complexity" evidence="2">
    <location>
        <begin position="34"/>
        <end position="52"/>
    </location>
</feature>
<gene>
    <name evidence="4" type="ORF">J2736_003093</name>
</gene>
<reference evidence="4 5" key="1">
    <citation type="submission" date="2023-07" db="EMBL/GenBank/DDBJ databases">
        <title>Sorghum-associated microbial communities from plants grown in Nebraska, USA.</title>
        <authorList>
            <person name="Schachtman D."/>
        </authorList>
    </citation>
    <scope>NUCLEOTIDE SEQUENCE [LARGE SCALE GENOMIC DNA]</scope>
    <source>
        <strain evidence="4 5">CC258</strain>
    </source>
</reference>
<protein>
    <recommendedName>
        <fullName evidence="3">CBM-cenC domain-containing protein</fullName>
    </recommendedName>
</protein>
<dbReference type="Proteomes" id="UP001267290">
    <property type="component" value="Unassembled WGS sequence"/>
</dbReference>
<comment type="caution">
    <text evidence="4">The sequence shown here is derived from an EMBL/GenBank/DDBJ whole genome shotgun (WGS) entry which is preliminary data.</text>
</comment>
<dbReference type="InterPro" id="IPR008979">
    <property type="entry name" value="Galactose-bd-like_sf"/>
</dbReference>
<feature type="domain" description="CBM-cenC" evidence="3">
    <location>
        <begin position="16"/>
        <end position="133"/>
    </location>
</feature>
<dbReference type="RefSeq" id="WP_310499457.1">
    <property type="nucleotide sequence ID" value="NZ_JAVDSB010000004.1"/>
</dbReference>
<evidence type="ECO:0000259" key="3">
    <source>
        <dbReference type="Pfam" id="PF02018"/>
    </source>
</evidence>
<keyword evidence="1" id="KW-0378">Hydrolase</keyword>
<sequence length="809" mass="86243">MLAGLWGVQSAGAADKLISNFSFENGLTGWSTWGGTSGQSSSTTQKHSGTSSAKITDNVTTTQYGLESAKIAISSNTIYMVYGWAYIQSGTADLSIRFYDSSQNYISSTVASKNSPTNEWTYLKAKATSPSNAAYATALVSSSAANTGTAYWDDIYLTSAFTDLGEQVFGEAQLHSAVFGVDGSGNGVIYAVADGSTSNPTGVPAKMTIVDYNNNTVVTSKPLNGSGVAWAAIRATDNKIYMGTPNTGRLYQYTPGAANVVDLGVALSGQNHIYALAAGAGGKVFGGTAPNAKFFKWDSTNGFFEIQASNPVAAGETYVRSMAYDIANNRTYLGTGTDGRLMYFDNDTGNRYNILPSAYSGETWVYSLDYTGGKVFAQLKESNKMIVLNVVHNTGAAPTVTLDKEISAVHSLGVSNAVNNKVYYTADSILHEYDIVAKITTSLGFNLGTNVAADIGVVQLTDQTNWPGYTVVTLGYVSGEMKLFKYNIQTGATSTTVLDFPDTSTSIRSMTEGPDGKIYTAGYLTGGLGVYSPIRGDLDETKFGFGQAENMITYNDKLYQGVYPGARIYDYDPITGVKNQLFELSGDEQDRPFGLAAGDGKLFVGTVPGYGHLGGALTVYDIATGAVNTIRNIVNDQAVIALAYYNGYVYGGTSIWGGNGSTPTTSQAKFFRYNVATGAVNTYTLPGVGSSEIQAITSVSLDSNNKIMFWAEGYLMKYDPSTNTVTNKGQKFPINYTVGQQSFVFFDGHMLIGKWGDLYGSIGGNLFVIDSATDAVSTISTPVNASGIAQDEFGNLYFKNADNLWRYAF</sequence>